<evidence type="ECO:0000313" key="5">
    <source>
        <dbReference type="EMBL" id="KAF9616742.1"/>
    </source>
</evidence>
<organism evidence="5 6">
    <name type="scientific">Coptis chinensis</name>
    <dbReference type="NCBI Taxonomy" id="261450"/>
    <lineage>
        <taxon>Eukaryota</taxon>
        <taxon>Viridiplantae</taxon>
        <taxon>Streptophyta</taxon>
        <taxon>Embryophyta</taxon>
        <taxon>Tracheophyta</taxon>
        <taxon>Spermatophyta</taxon>
        <taxon>Magnoliopsida</taxon>
        <taxon>Ranunculales</taxon>
        <taxon>Ranunculaceae</taxon>
        <taxon>Coptidoideae</taxon>
        <taxon>Coptis</taxon>
    </lineage>
</organism>
<evidence type="ECO:0000259" key="4">
    <source>
        <dbReference type="PROSITE" id="PS51649"/>
    </source>
</evidence>
<dbReference type="UniPathway" id="UPA00143"/>
<dbReference type="Proteomes" id="UP000631114">
    <property type="component" value="Unassembled WGS sequence"/>
</dbReference>
<dbReference type="PANTHER" id="PTHR32370">
    <property type="entry name" value="OS12G0117600 PROTEIN"/>
    <property type="match status" value="1"/>
</dbReference>
<dbReference type="GO" id="GO:0016567">
    <property type="term" value="P:protein ubiquitination"/>
    <property type="evidence" value="ECO:0007669"/>
    <property type="project" value="UniProtKB-UniPathway"/>
</dbReference>
<keyword evidence="1" id="KW-0833">Ubl conjugation pathway</keyword>
<keyword evidence="3" id="KW-0812">Transmembrane</keyword>
<evidence type="ECO:0000256" key="2">
    <source>
        <dbReference type="PROSITE-ProRule" id="PRU00982"/>
    </source>
</evidence>
<keyword evidence="6" id="KW-1185">Reference proteome</keyword>
<keyword evidence="3" id="KW-1133">Transmembrane helix</keyword>
<feature type="domain" description="NPH3" evidence="4">
    <location>
        <begin position="121"/>
        <end position="158"/>
    </location>
</feature>
<dbReference type="AlphaFoldDB" id="A0A835IHW3"/>
<proteinExistence type="inferred from homology"/>
<dbReference type="OrthoDB" id="624345at2759"/>
<evidence type="ECO:0000256" key="1">
    <source>
        <dbReference type="ARBA" id="ARBA00022786"/>
    </source>
</evidence>
<evidence type="ECO:0000313" key="6">
    <source>
        <dbReference type="Proteomes" id="UP000631114"/>
    </source>
</evidence>
<comment type="caution">
    <text evidence="5">The sequence shown here is derived from an EMBL/GenBank/DDBJ whole genome shotgun (WGS) entry which is preliminary data.</text>
</comment>
<reference evidence="5 6" key="1">
    <citation type="submission" date="2020-10" db="EMBL/GenBank/DDBJ databases">
        <title>The Coptis chinensis genome and diversification of protoberbering-type alkaloids.</title>
        <authorList>
            <person name="Wang B."/>
            <person name="Shu S."/>
            <person name="Song C."/>
            <person name="Liu Y."/>
        </authorList>
    </citation>
    <scope>NUCLEOTIDE SEQUENCE [LARGE SCALE GENOMIC DNA]</scope>
    <source>
        <strain evidence="5">HL-2020</strain>
        <tissue evidence="5">Leaf</tissue>
    </source>
</reference>
<keyword evidence="3" id="KW-0472">Membrane</keyword>
<protein>
    <recommendedName>
        <fullName evidence="4">NPH3 domain-containing protein</fullName>
    </recommendedName>
</protein>
<dbReference type="EMBL" id="JADFTS010000003">
    <property type="protein sequence ID" value="KAF9616742.1"/>
    <property type="molecule type" value="Genomic_DNA"/>
</dbReference>
<dbReference type="PROSITE" id="PS51649">
    <property type="entry name" value="NPH3"/>
    <property type="match status" value="1"/>
</dbReference>
<accession>A0A835IHW3</accession>
<name>A0A835IHW3_9MAGN</name>
<gene>
    <name evidence="5" type="ORF">IFM89_032261</name>
</gene>
<dbReference type="InterPro" id="IPR027356">
    <property type="entry name" value="NPH3_dom"/>
</dbReference>
<sequence length="158" mass="17415">MDNIAMLRCMAEYLKMTEDYAVGNLVSIAEAYLNEVAMNSLSGAVSMLHLSESLLPMAGTDINNEIVISHLGSNAKTIEDLCVEDLTAVSVFHRSKSFLPMAGKNEIVISPLGSNAKTIEDWWAEDLTLLRIDIFLCVIMAMIVRGLMLYAAKSLQVW</sequence>
<evidence type="ECO:0000256" key="3">
    <source>
        <dbReference type="SAM" id="Phobius"/>
    </source>
</evidence>
<comment type="similarity">
    <text evidence="2">Belongs to the NPH3 family.</text>
</comment>
<feature type="transmembrane region" description="Helical" evidence="3">
    <location>
        <begin position="134"/>
        <end position="152"/>
    </location>
</feature>
<dbReference type="InterPro" id="IPR043454">
    <property type="entry name" value="NPH3/RPT2-like"/>
</dbReference>